<dbReference type="EMBL" id="KZ506090">
    <property type="protein sequence ID" value="PKU41659.1"/>
    <property type="molecule type" value="Genomic_DNA"/>
</dbReference>
<evidence type="ECO:0000313" key="2">
    <source>
        <dbReference type="Proteomes" id="UP000233556"/>
    </source>
</evidence>
<gene>
    <name evidence="1" type="ORF">llap_8034</name>
</gene>
<keyword evidence="1" id="KW-0548">Nucleotidyltransferase</keyword>
<name>A0A2I0U6K6_LIMLA</name>
<accession>A0A2I0U6K6</accession>
<dbReference type="GO" id="GO:0003964">
    <property type="term" value="F:RNA-directed DNA polymerase activity"/>
    <property type="evidence" value="ECO:0007669"/>
    <property type="project" value="UniProtKB-KW"/>
</dbReference>
<keyword evidence="1" id="KW-0695">RNA-directed DNA polymerase</keyword>
<dbReference type="PANTHER" id="PTHR33332">
    <property type="entry name" value="REVERSE TRANSCRIPTASE DOMAIN-CONTAINING PROTEIN"/>
    <property type="match status" value="1"/>
</dbReference>
<dbReference type="Proteomes" id="UP000233556">
    <property type="component" value="Unassembled WGS sequence"/>
</dbReference>
<dbReference type="AlphaFoldDB" id="A0A2I0U6K6"/>
<organism evidence="1 2">
    <name type="scientific">Limosa lapponica baueri</name>
    <dbReference type="NCBI Taxonomy" id="1758121"/>
    <lineage>
        <taxon>Eukaryota</taxon>
        <taxon>Metazoa</taxon>
        <taxon>Chordata</taxon>
        <taxon>Craniata</taxon>
        <taxon>Vertebrata</taxon>
        <taxon>Euteleostomi</taxon>
        <taxon>Archelosauria</taxon>
        <taxon>Archosauria</taxon>
        <taxon>Dinosauria</taxon>
        <taxon>Saurischia</taxon>
        <taxon>Theropoda</taxon>
        <taxon>Coelurosauria</taxon>
        <taxon>Aves</taxon>
        <taxon>Neognathae</taxon>
        <taxon>Neoaves</taxon>
        <taxon>Charadriiformes</taxon>
        <taxon>Scolopacidae</taxon>
        <taxon>Limosa</taxon>
    </lineage>
</organism>
<protein>
    <submittedName>
        <fullName evidence="1">Rna-directed dna polymerase from mobile element jockey-like</fullName>
    </submittedName>
</protein>
<keyword evidence="2" id="KW-1185">Reference proteome</keyword>
<keyword evidence="1" id="KW-0808">Transferase</keyword>
<proteinExistence type="predicted"/>
<evidence type="ECO:0000313" key="1">
    <source>
        <dbReference type="EMBL" id="PKU41659.1"/>
    </source>
</evidence>
<reference evidence="2" key="1">
    <citation type="submission" date="2017-11" db="EMBL/GenBank/DDBJ databases">
        <authorList>
            <person name="Lima N.C."/>
            <person name="Parody-Merino A.M."/>
            <person name="Battley P.F."/>
            <person name="Fidler A.E."/>
            <person name="Prosdocimi F."/>
        </authorList>
    </citation>
    <scope>NUCLEOTIDE SEQUENCE [LARGE SCALE GENOMIC DNA]</scope>
</reference>
<dbReference type="OrthoDB" id="10056483at2759"/>
<reference evidence="2" key="2">
    <citation type="submission" date="2017-12" db="EMBL/GenBank/DDBJ databases">
        <title>Genome sequence of the Bar-tailed Godwit (Limosa lapponica baueri).</title>
        <authorList>
            <person name="Lima N.C.B."/>
            <person name="Parody-Merino A.M."/>
            <person name="Battley P.F."/>
            <person name="Fidler A.E."/>
            <person name="Prosdocimi F."/>
        </authorList>
    </citation>
    <scope>NUCLEOTIDE SEQUENCE [LARGE SCALE GENOMIC DNA]</scope>
</reference>
<sequence>MPNKFAKELEQATQENRRTVFHVYKNAIRKPKTPFELRLARDIKGNKQSSYDYTSSTRIKDENVEPVLNRLLMSVKMAADKWKPVMSDVARASLLGTVLFNVFVRDMDSGIECTLSKFVDDTKLCGVVDMLEARDTIQRDLDRLERYQFWVLHFGHNNSIQCYSLEEEWLESCPVEKDQEVSIDAT</sequence>